<proteinExistence type="predicted"/>
<evidence type="ECO:0000313" key="2">
    <source>
        <dbReference type="EMBL" id="KAF4950239.1"/>
    </source>
</evidence>
<feature type="transmembrane region" description="Helical" evidence="1">
    <location>
        <begin position="29"/>
        <end position="57"/>
    </location>
</feature>
<organism evidence="2 3">
    <name type="scientific">Fusarium gaditjirri</name>
    <dbReference type="NCBI Taxonomy" id="282569"/>
    <lineage>
        <taxon>Eukaryota</taxon>
        <taxon>Fungi</taxon>
        <taxon>Dikarya</taxon>
        <taxon>Ascomycota</taxon>
        <taxon>Pezizomycotina</taxon>
        <taxon>Sordariomycetes</taxon>
        <taxon>Hypocreomycetidae</taxon>
        <taxon>Hypocreales</taxon>
        <taxon>Nectriaceae</taxon>
        <taxon>Fusarium</taxon>
        <taxon>Fusarium nisikadoi species complex</taxon>
    </lineage>
</organism>
<feature type="transmembrane region" description="Helical" evidence="1">
    <location>
        <begin position="222"/>
        <end position="243"/>
    </location>
</feature>
<keyword evidence="1" id="KW-0472">Membrane</keyword>
<feature type="transmembrane region" description="Helical" evidence="1">
    <location>
        <begin position="110"/>
        <end position="135"/>
    </location>
</feature>
<reference evidence="2" key="1">
    <citation type="journal article" date="2020" name="BMC Genomics">
        <title>Correction to: Identification and distribution of gene clusters required for synthesis of sphingolipid metabolism inhibitors in diverse species of the filamentous fungus Fusarium.</title>
        <authorList>
            <person name="Kim H.S."/>
            <person name="Lohmar J.M."/>
            <person name="Busman M."/>
            <person name="Brown D.W."/>
            <person name="Naumann T.A."/>
            <person name="Divon H.H."/>
            <person name="Lysoe E."/>
            <person name="Uhlig S."/>
            <person name="Proctor R.H."/>
        </authorList>
    </citation>
    <scope>NUCLEOTIDE SEQUENCE</scope>
    <source>
        <strain evidence="2">NRRL 45417</strain>
    </source>
</reference>
<gene>
    <name evidence="2" type="ORF">FGADI_8327</name>
</gene>
<accession>A0A8H4WUG9</accession>
<feature type="transmembrane region" description="Helical" evidence="1">
    <location>
        <begin position="190"/>
        <end position="210"/>
    </location>
</feature>
<evidence type="ECO:0000256" key="1">
    <source>
        <dbReference type="SAM" id="Phobius"/>
    </source>
</evidence>
<dbReference type="EMBL" id="JABFAI010000217">
    <property type="protein sequence ID" value="KAF4950239.1"/>
    <property type="molecule type" value="Genomic_DNA"/>
</dbReference>
<dbReference type="OrthoDB" id="3449024at2759"/>
<keyword evidence="1" id="KW-1133">Transmembrane helix</keyword>
<keyword evidence="1" id="KW-0812">Transmembrane</keyword>
<feature type="transmembrane region" description="Helical" evidence="1">
    <location>
        <begin position="155"/>
        <end position="178"/>
    </location>
</feature>
<keyword evidence="3" id="KW-1185">Reference proteome</keyword>
<reference evidence="2" key="2">
    <citation type="submission" date="2020-05" db="EMBL/GenBank/DDBJ databases">
        <authorList>
            <person name="Kim H.-S."/>
            <person name="Proctor R.H."/>
            <person name="Brown D.W."/>
        </authorList>
    </citation>
    <scope>NUCLEOTIDE SEQUENCE</scope>
    <source>
        <strain evidence="2">NRRL 45417</strain>
    </source>
</reference>
<dbReference type="Proteomes" id="UP000604273">
    <property type="component" value="Unassembled WGS sequence"/>
</dbReference>
<comment type="caution">
    <text evidence="2">The sequence shown here is derived from an EMBL/GenBank/DDBJ whole genome shotgun (WGS) entry which is preliminary data.</text>
</comment>
<evidence type="ECO:0000313" key="3">
    <source>
        <dbReference type="Proteomes" id="UP000604273"/>
    </source>
</evidence>
<dbReference type="AlphaFoldDB" id="A0A8H4WUG9"/>
<name>A0A8H4WUG9_9HYPO</name>
<sequence length="279" mass="31335">MTSSNLWERSDCWLGQLAAMNAAKRRRNLNYFCALCGPIAGGFFISCFIGSGFLPPIHPSWSAERSLEHYQAHQTGIHVGSALMMFSGAFFIPFYCLVADQMQRIPNLPWILPQLQLASGTASTIGFFLPGMQLAVAAFRRDREPMLLELANDSFWLFAIMPFTSFFRLCWSWGFAILLDTREKPPFPKFMAVANFIVPFMFLWSTAIHATHSNAFAWNGGLGFWTPLGVFGCQFIGDTYYLLKAIYKDYLLEVEQLSADGSGELAASSIRSERLKAEP</sequence>
<protein>
    <submittedName>
        <fullName evidence="2">Uncharacterized protein</fullName>
    </submittedName>
</protein>
<feature type="transmembrane region" description="Helical" evidence="1">
    <location>
        <begin position="77"/>
        <end position="98"/>
    </location>
</feature>